<reference evidence="5 6" key="1">
    <citation type="submission" date="2018-07" db="EMBL/GenBank/DDBJ databases">
        <title>Genome sequencing of oomycete isolates from Chile give support for New Zealand origin for Phytophthora kernoviae and make available the first Nothophytophthora sp. genome.</title>
        <authorList>
            <person name="Studholme D.J."/>
            <person name="Sanfuentes E."/>
            <person name="Panda P."/>
            <person name="Hill R."/>
            <person name="Sambles C."/>
            <person name="Grant M."/>
            <person name="Williams N.M."/>
            <person name="Mcdougal R.L."/>
        </authorList>
    </citation>
    <scope>NUCLEOTIDE SEQUENCE [LARGE SCALE GENOMIC DNA]</scope>
    <source>
        <strain evidence="5">Chile2</strain>
    </source>
</reference>
<dbReference type="AlphaFoldDB" id="A0A3R7IH05"/>
<keyword evidence="2" id="KW-0472">Membrane</keyword>
<feature type="compositionally biased region" description="Acidic residues" evidence="1">
    <location>
        <begin position="408"/>
        <end position="424"/>
    </location>
</feature>
<feature type="compositionally biased region" description="Low complexity" evidence="1">
    <location>
        <begin position="897"/>
        <end position="907"/>
    </location>
</feature>
<dbReference type="InterPro" id="IPR050164">
    <property type="entry name" value="Peptidase_C19"/>
</dbReference>
<dbReference type="PROSITE" id="PS50053">
    <property type="entry name" value="UBIQUITIN_2"/>
    <property type="match status" value="1"/>
</dbReference>
<name>A0A3R7IH05_9STRA</name>
<feature type="region of interest" description="Disordered" evidence="1">
    <location>
        <begin position="396"/>
        <end position="427"/>
    </location>
</feature>
<dbReference type="SUPFAM" id="SSF54001">
    <property type="entry name" value="Cysteine proteinases"/>
    <property type="match status" value="1"/>
</dbReference>
<gene>
    <name evidence="5" type="ORF">BBI17_000202</name>
</gene>
<proteinExistence type="predicted"/>
<feature type="transmembrane region" description="Helical" evidence="2">
    <location>
        <begin position="47"/>
        <end position="65"/>
    </location>
</feature>
<accession>A0A3R7IH05</accession>
<dbReference type="InterPro" id="IPR029071">
    <property type="entry name" value="Ubiquitin-like_domsf"/>
</dbReference>
<feature type="compositionally biased region" description="Low complexity" evidence="1">
    <location>
        <begin position="1202"/>
        <end position="1212"/>
    </location>
</feature>
<evidence type="ECO:0008006" key="7">
    <source>
        <dbReference type="Google" id="ProtNLM"/>
    </source>
</evidence>
<evidence type="ECO:0000256" key="2">
    <source>
        <dbReference type="SAM" id="Phobius"/>
    </source>
</evidence>
<dbReference type="InterPro" id="IPR028889">
    <property type="entry name" value="USP"/>
</dbReference>
<comment type="caution">
    <text evidence="5">The sequence shown here is derived from an EMBL/GenBank/DDBJ whole genome shotgun (WGS) entry which is preliminary data.</text>
</comment>
<dbReference type="GO" id="GO:0005829">
    <property type="term" value="C:cytosol"/>
    <property type="evidence" value="ECO:0007669"/>
    <property type="project" value="TreeGrafter"/>
</dbReference>
<dbReference type="PROSITE" id="PS00973">
    <property type="entry name" value="USP_2"/>
    <property type="match status" value="1"/>
</dbReference>
<dbReference type="InterPro" id="IPR000626">
    <property type="entry name" value="Ubiquitin-like_dom"/>
</dbReference>
<evidence type="ECO:0000313" key="6">
    <source>
        <dbReference type="Proteomes" id="UP000285883"/>
    </source>
</evidence>
<evidence type="ECO:0000256" key="1">
    <source>
        <dbReference type="SAM" id="MobiDB-lite"/>
    </source>
</evidence>
<feature type="region of interest" description="Disordered" evidence="1">
    <location>
        <begin position="893"/>
        <end position="916"/>
    </location>
</feature>
<evidence type="ECO:0000259" key="3">
    <source>
        <dbReference type="PROSITE" id="PS50053"/>
    </source>
</evidence>
<protein>
    <recommendedName>
        <fullName evidence="7">USP domain-containing protein</fullName>
    </recommendedName>
</protein>
<dbReference type="GO" id="GO:0016579">
    <property type="term" value="P:protein deubiquitination"/>
    <property type="evidence" value="ECO:0007669"/>
    <property type="project" value="InterPro"/>
</dbReference>
<dbReference type="Gene3D" id="3.10.20.90">
    <property type="entry name" value="Phosphatidylinositol 3-kinase Catalytic Subunit, Chain A, domain 1"/>
    <property type="match status" value="2"/>
</dbReference>
<dbReference type="InterPro" id="IPR001394">
    <property type="entry name" value="Peptidase_C19_UCH"/>
</dbReference>
<dbReference type="GO" id="GO:0004843">
    <property type="term" value="F:cysteine-type deubiquitinase activity"/>
    <property type="evidence" value="ECO:0007669"/>
    <property type="project" value="InterPro"/>
</dbReference>
<dbReference type="EMBL" id="MAYM02001754">
    <property type="protein sequence ID" value="RLN11077.1"/>
    <property type="molecule type" value="Genomic_DNA"/>
</dbReference>
<evidence type="ECO:0000313" key="5">
    <source>
        <dbReference type="EMBL" id="RLN11077.1"/>
    </source>
</evidence>
<dbReference type="Pfam" id="PF00443">
    <property type="entry name" value="UCH"/>
    <property type="match status" value="1"/>
</dbReference>
<dbReference type="CDD" id="cd17039">
    <property type="entry name" value="Ubl_ubiquitin_like"/>
    <property type="match status" value="1"/>
</dbReference>
<dbReference type="PANTHER" id="PTHR24006:SF702">
    <property type="entry name" value="UBIQUITIN CARBOXYL-TERMINAL HYDROLASE 47"/>
    <property type="match status" value="1"/>
</dbReference>
<feature type="region of interest" description="Disordered" evidence="1">
    <location>
        <begin position="1188"/>
        <end position="1260"/>
    </location>
</feature>
<organism evidence="5 6">
    <name type="scientific">Phytophthora kernoviae</name>
    <dbReference type="NCBI Taxonomy" id="325452"/>
    <lineage>
        <taxon>Eukaryota</taxon>
        <taxon>Sar</taxon>
        <taxon>Stramenopiles</taxon>
        <taxon>Oomycota</taxon>
        <taxon>Peronosporomycetes</taxon>
        <taxon>Peronosporales</taxon>
        <taxon>Peronosporaceae</taxon>
        <taxon>Phytophthora</taxon>
    </lineage>
</organism>
<dbReference type="SUPFAM" id="SSF54236">
    <property type="entry name" value="Ubiquitin-like"/>
    <property type="match status" value="1"/>
</dbReference>
<sequence>MSGGCYLFGLILSFSGFVFLVVVGCLLKIQPLYIHNAKSPNSGANACFEAAMLYAVVMGVCYVYWRKEKLRAGELDFLSDSFTLKRDKMYYGSEDSDEDLLQSMFMTPEFRQGLYRWTCHNAIKKSKEEAKEEEESEEEEADEDNIPLQLQKLFGKLQLTTQDSISTKALTKSFGWTGADVFQQHDVQELCRVLLDALERSFKDTVNENLVNELYQGALKDYVQCCECKYESSRIDNFLDLSLVIRPFGSTEMMKTVEEAIELFLRPELLNKENQWMCDRCKVKRDAIKGLKFSKLPYVLMLQLKRFDFDYTTMNRIKLHNEVTFPKYLDMNSYVSDENGGVRGKIARKMSEERHVLEGKNQHSTAPPEETMPTLPISPPLAPGLPALTERIRRLSSMDESQPTTFANDDEDDDDTDQMDDGTTEFDTWSPTFDPEVMIKRSGPHVYELYSVLIHSGSALGGHYYAYIKSLETGKWYNFNDSTVSEISDTELKTAFGGATGSGYSMRYSTCAYMLMYRLVSTDKNVNVILPESIPQYLKDKIHDDEEKIRRLEQERVEMAKKVQVKFFMKGNKPKSLEKAIHVYKTATIGEALETACKEFAKEKDVVVPSIENVRLRGYNDYNCLLSDTYDGKEDMSLTSLGIYAGQQMFLEVKSDDEQWEEHDPTKLQLFIRRFVDPESAEANETSKVSLMAKCLQVDDEANLESLCALVAKKFSIPNDKQIRLIKKSATTYSLSAAKILNVNDEERTRKLRLKMDLHLVNGTELYFEETADLTQPSSAEVFFEREANMITVNFKYLSRVAEPIRIDRRETIRTLKEQISAKIGLSPNQFKILRGINSAGVEIKAIDSTLSKLSIGSNHTVFALEGVPLNTGEYNFRLMFYHPAKAVPNASNLATSSNDSNNQSQQATVANTSADGSDTPDLFDIDDVLVATGKDDSLLTFVNHIVISEEMLVENIRQNVWDELVKKNLVKDDSNLTPSHVRLRDLRQSTMTSVLVDGQKLVEASKLAVYEGRSIVAELLLEPETSEVNHRVVEFAYVNRATWRFVKNMRREVVISSSEESTRPQTYLADAASAALSIPVERLLFARIPYHRDSIDILEVVSYEFLPAAAFVNKDTEYQELFLVIDTNVHLTYMNNHERQLIQSFLAKKSEEKTRALRAKYSSSSYSSSSTYQYQKPKEAALVIRTRSRTSEKEHKGGSVGSSNGKNSNGVRIRTPTRRSGKSGSAAHHASSDTDEEDDTDYMAEKPETLDMDLFGDLS</sequence>
<dbReference type="PROSITE" id="PS50235">
    <property type="entry name" value="USP_3"/>
    <property type="match status" value="1"/>
</dbReference>
<dbReference type="Gene3D" id="3.90.70.10">
    <property type="entry name" value="Cysteine proteinases"/>
    <property type="match status" value="1"/>
</dbReference>
<dbReference type="PANTHER" id="PTHR24006">
    <property type="entry name" value="UBIQUITIN CARBOXYL-TERMINAL HYDROLASE"/>
    <property type="match status" value="1"/>
</dbReference>
<feature type="region of interest" description="Disordered" evidence="1">
    <location>
        <begin position="356"/>
        <end position="381"/>
    </location>
</feature>
<dbReference type="FunFam" id="3.90.70.10:FF:000145">
    <property type="entry name" value="Clan CA, family C19, ubiquitin hydrolase-like cysteine peptidase"/>
    <property type="match status" value="1"/>
</dbReference>
<keyword evidence="2" id="KW-0812">Transmembrane</keyword>
<feature type="domain" description="Ubiquitin-like" evidence="3">
    <location>
        <begin position="791"/>
        <end position="862"/>
    </location>
</feature>
<dbReference type="Proteomes" id="UP000285883">
    <property type="component" value="Unassembled WGS sequence"/>
</dbReference>
<dbReference type="GO" id="GO:0005634">
    <property type="term" value="C:nucleus"/>
    <property type="evidence" value="ECO:0007669"/>
    <property type="project" value="TreeGrafter"/>
</dbReference>
<keyword evidence="2" id="KW-1133">Transmembrane helix</keyword>
<feature type="domain" description="USP" evidence="4">
    <location>
        <begin position="85"/>
        <end position="520"/>
    </location>
</feature>
<feature type="compositionally biased region" description="Acidic residues" evidence="1">
    <location>
        <begin position="1234"/>
        <end position="1243"/>
    </location>
</feature>
<feature type="transmembrane region" description="Helical" evidence="2">
    <location>
        <begin position="6"/>
        <end position="27"/>
    </location>
</feature>
<dbReference type="InterPro" id="IPR038765">
    <property type="entry name" value="Papain-like_cys_pep_sf"/>
</dbReference>
<dbReference type="InterPro" id="IPR018200">
    <property type="entry name" value="USP_CS"/>
</dbReference>
<evidence type="ECO:0000259" key="4">
    <source>
        <dbReference type="PROSITE" id="PS50235"/>
    </source>
</evidence>